<keyword evidence="1" id="KW-0472">Membrane</keyword>
<accession>A0A125BPM7</accession>
<dbReference type="AlphaFoldDB" id="A0A125BPM7"/>
<name>A0A125BPM7_9BURK</name>
<sequence>MEADQQLTSGLTIVKRRIHVAAYGLIAVALICKGLDWTIGSPVSGMFDELAFISATLCVGCWIYGQQLELV</sequence>
<evidence type="ECO:0000313" key="3">
    <source>
        <dbReference type="EMBL" id="KWN06384.1"/>
    </source>
</evidence>
<dbReference type="EMBL" id="LPEQ01000113">
    <property type="protein sequence ID" value="KVV40871.1"/>
    <property type="molecule type" value="Genomic_DNA"/>
</dbReference>
<evidence type="ECO:0000313" key="2">
    <source>
        <dbReference type="EMBL" id="KVV40871.1"/>
    </source>
</evidence>
<keyword evidence="4" id="KW-1185">Reference proteome</keyword>
<dbReference type="Proteomes" id="UP000068016">
    <property type="component" value="Unassembled WGS sequence"/>
</dbReference>
<evidence type="ECO:0000313" key="5">
    <source>
        <dbReference type="Proteomes" id="UP000068016"/>
    </source>
</evidence>
<dbReference type="Proteomes" id="UP000062317">
    <property type="component" value="Unassembled WGS sequence"/>
</dbReference>
<evidence type="ECO:0000313" key="4">
    <source>
        <dbReference type="Proteomes" id="UP000062317"/>
    </source>
</evidence>
<reference evidence="4 5" key="1">
    <citation type="submission" date="2015-11" db="EMBL/GenBank/DDBJ databases">
        <title>Expanding the genomic diversity of Burkholderia species for the development of highly accurate diagnostics.</title>
        <authorList>
            <person name="Sahl J."/>
            <person name="Keim P."/>
            <person name="Wagner D."/>
        </authorList>
    </citation>
    <scope>NUCLEOTIDE SEQUENCE [LARGE SCALE GENOMIC DNA]</scope>
    <source>
        <strain evidence="2 4">MSMB1301WGS</strain>
        <strain evidence="3 5">MSMB793WGS</strain>
    </source>
</reference>
<organism evidence="3 5">
    <name type="scientific">Burkholderia territorii</name>
    <dbReference type="NCBI Taxonomy" id="1503055"/>
    <lineage>
        <taxon>Bacteria</taxon>
        <taxon>Pseudomonadati</taxon>
        <taxon>Pseudomonadota</taxon>
        <taxon>Betaproteobacteria</taxon>
        <taxon>Burkholderiales</taxon>
        <taxon>Burkholderiaceae</taxon>
        <taxon>Burkholderia</taxon>
        <taxon>Burkholderia cepacia complex</taxon>
    </lineage>
</organism>
<keyword evidence="1" id="KW-0812">Transmembrane</keyword>
<dbReference type="EMBL" id="LPLZ01000074">
    <property type="protein sequence ID" value="KWN06384.1"/>
    <property type="molecule type" value="Genomic_DNA"/>
</dbReference>
<evidence type="ECO:0000256" key="1">
    <source>
        <dbReference type="SAM" id="Phobius"/>
    </source>
</evidence>
<feature type="transmembrane region" description="Helical" evidence="1">
    <location>
        <begin position="20"/>
        <end position="40"/>
    </location>
</feature>
<protein>
    <submittedName>
        <fullName evidence="3">Uncharacterized protein</fullName>
    </submittedName>
</protein>
<gene>
    <name evidence="2" type="ORF">WT27_13160</name>
    <name evidence="3" type="ORF">WT83_27255</name>
</gene>
<proteinExistence type="predicted"/>
<keyword evidence="1" id="KW-1133">Transmembrane helix</keyword>
<dbReference type="RefSeq" id="WP_060108191.1">
    <property type="nucleotide sequence ID" value="NZ_LPEQ01000113.1"/>
</dbReference>
<comment type="caution">
    <text evidence="3">The sequence shown here is derived from an EMBL/GenBank/DDBJ whole genome shotgun (WGS) entry which is preliminary data.</text>
</comment>